<comment type="function">
    <text evidence="2 12">E2 component of the 2-oxoglutarate dehydrogenase (OGDH) complex which catalyzes the second step in the conversion of 2-oxoglutarate to succinyl-CoA and CO(2).</text>
</comment>
<evidence type="ECO:0000256" key="9">
    <source>
        <dbReference type="ARBA" id="ARBA00022823"/>
    </source>
</evidence>
<dbReference type="SUPFAM" id="SSF47005">
    <property type="entry name" value="Peripheral subunit-binding domain of 2-oxo acid dehydrogenase complex"/>
    <property type="match status" value="1"/>
</dbReference>
<keyword evidence="17" id="KW-1185">Reference proteome</keyword>
<gene>
    <name evidence="16" type="primary">odhB</name>
    <name evidence="16" type="ORF">MUB52_12165</name>
</gene>
<dbReference type="NCBIfam" id="NF004309">
    <property type="entry name" value="PRK05704.1"/>
    <property type="match status" value="1"/>
</dbReference>
<evidence type="ECO:0000256" key="4">
    <source>
        <dbReference type="ARBA" id="ARBA00007317"/>
    </source>
</evidence>
<comment type="catalytic activity">
    <reaction evidence="11 12">
        <text>N(6)-[(R)-dihydrolipoyl]-L-lysyl-[protein] + succinyl-CoA = N(6)-[(R)-S(8)-succinyldihydrolipoyl]-L-lysyl-[protein] + CoA</text>
        <dbReference type="Rhea" id="RHEA:15213"/>
        <dbReference type="Rhea" id="RHEA-COMP:10475"/>
        <dbReference type="Rhea" id="RHEA-COMP:20092"/>
        <dbReference type="ChEBI" id="CHEBI:57287"/>
        <dbReference type="ChEBI" id="CHEBI:57292"/>
        <dbReference type="ChEBI" id="CHEBI:83100"/>
        <dbReference type="ChEBI" id="CHEBI:83120"/>
        <dbReference type="EC" id="2.3.1.61"/>
    </reaction>
</comment>
<evidence type="ECO:0000256" key="2">
    <source>
        <dbReference type="ARBA" id="ARBA00004052"/>
    </source>
</evidence>
<keyword evidence="10 12" id="KW-0012">Acyltransferase</keyword>
<name>A0ABT3BG85_9RHOB</name>
<keyword evidence="8 12" id="KW-0808">Transferase</keyword>
<dbReference type="InterPro" id="IPR004167">
    <property type="entry name" value="PSBD"/>
</dbReference>
<evidence type="ECO:0000256" key="7">
    <source>
        <dbReference type="ARBA" id="ARBA00022532"/>
    </source>
</evidence>
<evidence type="ECO:0000256" key="8">
    <source>
        <dbReference type="ARBA" id="ARBA00022679"/>
    </source>
</evidence>
<feature type="region of interest" description="Disordered" evidence="13">
    <location>
        <begin position="189"/>
        <end position="250"/>
    </location>
</feature>
<accession>A0ABT3BG85</accession>
<dbReference type="InterPro" id="IPR000089">
    <property type="entry name" value="Biotin_lipoyl"/>
</dbReference>
<evidence type="ECO:0000256" key="5">
    <source>
        <dbReference type="ARBA" id="ARBA00012945"/>
    </source>
</evidence>
<evidence type="ECO:0000256" key="10">
    <source>
        <dbReference type="ARBA" id="ARBA00023315"/>
    </source>
</evidence>
<feature type="domain" description="Lipoyl-binding" evidence="14">
    <location>
        <begin position="2"/>
        <end position="77"/>
    </location>
</feature>
<feature type="region of interest" description="Disordered" evidence="13">
    <location>
        <begin position="269"/>
        <end position="292"/>
    </location>
</feature>
<dbReference type="Gene3D" id="2.40.50.100">
    <property type="match status" value="2"/>
</dbReference>
<evidence type="ECO:0000256" key="1">
    <source>
        <dbReference type="ARBA" id="ARBA00001938"/>
    </source>
</evidence>
<keyword evidence="9 12" id="KW-0450">Lipoyl</keyword>
<dbReference type="GO" id="GO:0004149">
    <property type="term" value="F:dihydrolipoyllysine-residue succinyltransferase activity"/>
    <property type="evidence" value="ECO:0007669"/>
    <property type="project" value="UniProtKB-EC"/>
</dbReference>
<sequence length="522" mass="54597">MTTEVRVPTLGESVTEATVATWFKKPGDTVAVDEMLCELETDKVTVEVPSPVAGTLDEIVAAEGDTVGVDALLANIAEGDAGSKAAPKGKEAAKEEEAPSSAARTASGGTGETIDVMVPTLGESVTEATVSTWFKAVGDSVAADEMLCELETDKVSVEVPAPAAGTLTEILAPEGTTVDASAKLAVMTQGEGAAPAASEPAAPEGDTQYSTPAAGKDTSMGKDVEDAPSAKKAMAEAGISRDQVTGTGRDGRAMKEDVAAAIAAAGSAAKGADIPAPAPTPRAPVPADDAAREERVKMTRLRQTIAKRLKDSQNTAAMLTTYNEVDMTEVMALRSEYKDLFLKKHGVKLGFMSFFTKACCHALKEVPEVNAEIDGTDIVYKNFVHMGIAAGTPTGLVVPVIRDADSMSFHAIEQAIAEKGARARDGKLSMAEMQGGTFTISNGGVYGSLMSSPILNPPQSGILGMHKIQERPMVVNGEIVIRPMMYLALSYDHRIVDGKGAVTFLVRVKEALEDPRRLLMDL</sequence>
<dbReference type="InterPro" id="IPR050537">
    <property type="entry name" value="2-oxoacid_dehydrogenase"/>
</dbReference>
<comment type="similarity">
    <text evidence="4 12">Belongs to the 2-oxoacid dehydrogenase family.</text>
</comment>
<dbReference type="Pfam" id="PF00364">
    <property type="entry name" value="Biotin_lipoyl"/>
    <property type="match status" value="2"/>
</dbReference>
<evidence type="ECO:0000313" key="16">
    <source>
        <dbReference type="EMBL" id="MCV3272183.1"/>
    </source>
</evidence>
<evidence type="ECO:0000256" key="6">
    <source>
        <dbReference type="ARBA" id="ARBA00019511"/>
    </source>
</evidence>
<dbReference type="CDD" id="cd06849">
    <property type="entry name" value="lipoyl_domain"/>
    <property type="match status" value="2"/>
</dbReference>
<evidence type="ECO:0000259" key="15">
    <source>
        <dbReference type="PROSITE" id="PS51826"/>
    </source>
</evidence>
<feature type="compositionally biased region" description="Basic and acidic residues" evidence="13">
    <location>
        <begin position="219"/>
        <end position="229"/>
    </location>
</feature>
<evidence type="ECO:0000256" key="3">
    <source>
        <dbReference type="ARBA" id="ARBA00005145"/>
    </source>
</evidence>
<dbReference type="SUPFAM" id="SSF52777">
    <property type="entry name" value="CoA-dependent acyltransferases"/>
    <property type="match status" value="1"/>
</dbReference>
<feature type="domain" description="Lipoyl-binding" evidence="14">
    <location>
        <begin position="113"/>
        <end position="188"/>
    </location>
</feature>
<dbReference type="InterPro" id="IPR023213">
    <property type="entry name" value="CAT-like_dom_sf"/>
</dbReference>
<evidence type="ECO:0000313" key="17">
    <source>
        <dbReference type="Proteomes" id="UP001208690"/>
    </source>
</evidence>
<comment type="caution">
    <text evidence="16">The sequence shown here is derived from an EMBL/GenBank/DDBJ whole genome shotgun (WGS) entry which is preliminary data.</text>
</comment>
<dbReference type="InterPro" id="IPR011053">
    <property type="entry name" value="Single_hybrid_motif"/>
</dbReference>
<dbReference type="PANTHER" id="PTHR43416:SF5">
    <property type="entry name" value="DIHYDROLIPOYLLYSINE-RESIDUE SUCCINYLTRANSFERASE COMPONENT OF 2-OXOGLUTARATE DEHYDROGENASE COMPLEX, MITOCHONDRIAL"/>
    <property type="match status" value="1"/>
</dbReference>
<dbReference type="Proteomes" id="UP001208690">
    <property type="component" value="Unassembled WGS sequence"/>
</dbReference>
<dbReference type="Gene3D" id="4.10.320.10">
    <property type="entry name" value="E3-binding domain"/>
    <property type="match status" value="1"/>
</dbReference>
<dbReference type="SUPFAM" id="SSF51230">
    <property type="entry name" value="Single hybrid motif"/>
    <property type="match status" value="2"/>
</dbReference>
<protein>
    <recommendedName>
        <fullName evidence="6 12">Dihydrolipoyllysine-residue succinyltransferase component of 2-oxoglutarate dehydrogenase complex</fullName>
        <ecNumber evidence="5 12">2.3.1.61</ecNumber>
    </recommendedName>
    <alternativeName>
        <fullName evidence="12">2-oxoglutarate dehydrogenase complex component E2</fullName>
    </alternativeName>
</protein>
<dbReference type="EC" id="2.3.1.61" evidence="5 12"/>
<evidence type="ECO:0000259" key="14">
    <source>
        <dbReference type="PROSITE" id="PS50968"/>
    </source>
</evidence>
<keyword evidence="7 12" id="KW-0816">Tricarboxylic acid cycle</keyword>
<evidence type="ECO:0000256" key="11">
    <source>
        <dbReference type="ARBA" id="ARBA00052761"/>
    </source>
</evidence>
<dbReference type="InterPro" id="IPR036625">
    <property type="entry name" value="E3-bd_dom_sf"/>
</dbReference>
<comment type="cofactor">
    <cofactor evidence="1">
        <name>(R)-lipoate</name>
        <dbReference type="ChEBI" id="CHEBI:83088"/>
    </cofactor>
</comment>
<dbReference type="Gene3D" id="3.30.559.10">
    <property type="entry name" value="Chloramphenicol acetyltransferase-like domain"/>
    <property type="match status" value="1"/>
</dbReference>
<dbReference type="Pfam" id="PF00198">
    <property type="entry name" value="2-oxoacid_dh"/>
    <property type="match status" value="1"/>
</dbReference>
<dbReference type="NCBIfam" id="TIGR01347">
    <property type="entry name" value="sucB"/>
    <property type="match status" value="1"/>
</dbReference>
<dbReference type="PANTHER" id="PTHR43416">
    <property type="entry name" value="DIHYDROLIPOYLLYSINE-RESIDUE SUCCINYLTRANSFERASE COMPONENT OF 2-OXOGLUTARATE DEHYDROGENASE COMPLEX, MITOCHONDRIAL-RELATED"/>
    <property type="match status" value="1"/>
</dbReference>
<feature type="compositionally biased region" description="Low complexity" evidence="13">
    <location>
        <begin position="190"/>
        <end position="205"/>
    </location>
</feature>
<dbReference type="RefSeq" id="WP_263844510.1">
    <property type="nucleotide sequence ID" value="NZ_JALIEB010000007.1"/>
</dbReference>
<comment type="pathway">
    <text evidence="3 12">Amino-acid degradation; L-lysine degradation via saccharopine pathway; glutaryl-CoA from L-lysine: step 6/6.</text>
</comment>
<proteinExistence type="inferred from homology"/>
<evidence type="ECO:0000256" key="12">
    <source>
        <dbReference type="RuleBase" id="RU361138"/>
    </source>
</evidence>
<dbReference type="InterPro" id="IPR001078">
    <property type="entry name" value="2-oxoacid_DH_actylTfrase"/>
</dbReference>
<feature type="domain" description="Peripheral subunit-binding (PSBD)" evidence="15">
    <location>
        <begin position="225"/>
        <end position="262"/>
    </location>
</feature>
<organism evidence="16 17">
    <name type="scientific">Roseobacter sinensis</name>
    <dbReference type="NCBI Taxonomy" id="2931391"/>
    <lineage>
        <taxon>Bacteria</taxon>
        <taxon>Pseudomonadati</taxon>
        <taxon>Pseudomonadota</taxon>
        <taxon>Alphaproteobacteria</taxon>
        <taxon>Rhodobacterales</taxon>
        <taxon>Roseobacteraceae</taxon>
        <taxon>Roseobacter</taxon>
    </lineage>
</organism>
<evidence type="ECO:0000256" key="13">
    <source>
        <dbReference type="SAM" id="MobiDB-lite"/>
    </source>
</evidence>
<dbReference type="PROSITE" id="PS51826">
    <property type="entry name" value="PSBD"/>
    <property type="match status" value="1"/>
</dbReference>
<dbReference type="InterPro" id="IPR006255">
    <property type="entry name" value="SucB"/>
</dbReference>
<dbReference type="EMBL" id="JALIEB010000007">
    <property type="protein sequence ID" value="MCV3272183.1"/>
    <property type="molecule type" value="Genomic_DNA"/>
</dbReference>
<dbReference type="PROSITE" id="PS50968">
    <property type="entry name" value="BIOTINYL_LIPOYL"/>
    <property type="match status" value="2"/>
</dbReference>
<feature type="compositionally biased region" description="Basic and acidic residues" evidence="13">
    <location>
        <begin position="88"/>
        <end position="97"/>
    </location>
</feature>
<dbReference type="Pfam" id="PF02817">
    <property type="entry name" value="E3_binding"/>
    <property type="match status" value="1"/>
</dbReference>
<reference evidence="16 17" key="1">
    <citation type="submission" date="2022-04" db="EMBL/GenBank/DDBJ databases">
        <title>Roseobacter sp. WL0113 is a bacterium isolated from neritic sediment.</title>
        <authorList>
            <person name="Wang L."/>
            <person name="He W."/>
            <person name="Zhang D.-F."/>
        </authorList>
    </citation>
    <scope>NUCLEOTIDE SEQUENCE [LARGE SCALE GENOMIC DNA]</scope>
    <source>
        <strain evidence="16 17">WL0113</strain>
    </source>
</reference>
<feature type="region of interest" description="Disordered" evidence="13">
    <location>
        <begin position="81"/>
        <end position="113"/>
    </location>
</feature>